<dbReference type="Proteomes" id="UP001595683">
    <property type="component" value="Unassembled WGS sequence"/>
</dbReference>
<dbReference type="InterPro" id="IPR001753">
    <property type="entry name" value="Enoyl-CoA_hydra/iso"/>
</dbReference>
<evidence type="ECO:0000313" key="1">
    <source>
        <dbReference type="EMBL" id="MFC3673336.1"/>
    </source>
</evidence>
<dbReference type="CDD" id="cd06558">
    <property type="entry name" value="crotonase-like"/>
    <property type="match status" value="1"/>
</dbReference>
<dbReference type="PANTHER" id="PTHR11941">
    <property type="entry name" value="ENOYL-COA HYDRATASE-RELATED"/>
    <property type="match status" value="1"/>
</dbReference>
<dbReference type="RefSeq" id="WP_191325185.1">
    <property type="nucleotide sequence ID" value="NZ_BMZP01000015.1"/>
</dbReference>
<gene>
    <name evidence="1" type="ORF">ACFOOT_18085</name>
</gene>
<name>A0ABV7V9M7_9SPHN</name>
<keyword evidence="2" id="KW-1185">Reference proteome</keyword>
<reference evidence="2" key="1">
    <citation type="journal article" date="2019" name="Int. J. Syst. Evol. Microbiol.">
        <title>The Global Catalogue of Microorganisms (GCM) 10K type strain sequencing project: providing services to taxonomists for standard genome sequencing and annotation.</title>
        <authorList>
            <consortium name="The Broad Institute Genomics Platform"/>
            <consortium name="The Broad Institute Genome Sequencing Center for Infectious Disease"/>
            <person name="Wu L."/>
            <person name="Ma J."/>
        </authorList>
    </citation>
    <scope>NUCLEOTIDE SEQUENCE [LARGE SCALE GENOMIC DNA]</scope>
    <source>
        <strain evidence="2">KCTC 42224</strain>
    </source>
</reference>
<accession>A0ABV7V9M7</accession>
<dbReference type="Pfam" id="PF00378">
    <property type="entry name" value="ECH_1"/>
    <property type="match status" value="1"/>
</dbReference>
<evidence type="ECO:0000313" key="2">
    <source>
        <dbReference type="Proteomes" id="UP001595683"/>
    </source>
</evidence>
<dbReference type="SUPFAM" id="SSF52096">
    <property type="entry name" value="ClpP/crotonase"/>
    <property type="match status" value="1"/>
</dbReference>
<sequence>MTTTTELTRHGSVAILRLDRPKVLNAINEAMVGEIEAALDQVDGDVEARALVIVGTGRSFCVGSDLKEGGNDPAGRIARMHQLMLRLDGFPKVTVAAYNGLALGGGLELGMACTLRVAATDARLGLPEITHALMPAYGGTQLLPRLVGYARAAELMLSGEMIDAAQAERIGLVNAVAADALAAAVALADRCSRGGITASVEIRRALSGGWGRPLAEGLACEARGAERVAASDEARAGIAAFASKH</sequence>
<dbReference type="PANTHER" id="PTHR11941:SF54">
    <property type="entry name" value="ENOYL-COA HYDRATASE, MITOCHONDRIAL"/>
    <property type="match status" value="1"/>
</dbReference>
<dbReference type="InterPro" id="IPR029045">
    <property type="entry name" value="ClpP/crotonase-like_dom_sf"/>
</dbReference>
<organism evidence="1 2">
    <name type="scientific">Novosphingobium pokkalii</name>
    <dbReference type="NCBI Taxonomy" id="1770194"/>
    <lineage>
        <taxon>Bacteria</taxon>
        <taxon>Pseudomonadati</taxon>
        <taxon>Pseudomonadota</taxon>
        <taxon>Alphaproteobacteria</taxon>
        <taxon>Sphingomonadales</taxon>
        <taxon>Sphingomonadaceae</taxon>
        <taxon>Novosphingobium</taxon>
    </lineage>
</organism>
<proteinExistence type="predicted"/>
<dbReference type="EMBL" id="JBHRYE010000042">
    <property type="protein sequence ID" value="MFC3673336.1"/>
    <property type="molecule type" value="Genomic_DNA"/>
</dbReference>
<comment type="caution">
    <text evidence="1">The sequence shown here is derived from an EMBL/GenBank/DDBJ whole genome shotgun (WGS) entry which is preliminary data.</text>
</comment>
<dbReference type="Gene3D" id="3.90.226.10">
    <property type="entry name" value="2-enoyl-CoA Hydratase, Chain A, domain 1"/>
    <property type="match status" value="1"/>
</dbReference>
<protein>
    <submittedName>
        <fullName evidence="1">Enoyl-CoA hydratase/isomerase family protein</fullName>
    </submittedName>
</protein>